<evidence type="ECO:0000256" key="3">
    <source>
        <dbReference type="ARBA" id="ARBA00022618"/>
    </source>
</evidence>
<evidence type="ECO:0000256" key="7">
    <source>
        <dbReference type="ARBA" id="ARBA00022984"/>
    </source>
</evidence>
<keyword evidence="1 10" id="KW-0963">Cytoplasm</keyword>
<dbReference type="AlphaFoldDB" id="A0A1S2M790"/>
<dbReference type="Pfam" id="PF08245">
    <property type="entry name" value="Mur_ligase_M"/>
    <property type="match status" value="1"/>
</dbReference>
<evidence type="ECO:0000256" key="10">
    <source>
        <dbReference type="HAMAP-Rule" id="MF_02019"/>
    </source>
</evidence>
<evidence type="ECO:0000313" key="15">
    <source>
        <dbReference type="EMBL" id="OIJ20609.1"/>
    </source>
</evidence>
<feature type="domain" description="Mur ligase N-terminal catalytic" evidence="12">
    <location>
        <begin position="25"/>
        <end position="101"/>
    </location>
</feature>
<gene>
    <name evidence="10" type="primary">murF</name>
    <name evidence="15" type="ORF">AWH56_07505</name>
</gene>
<keyword evidence="5 10" id="KW-0067">ATP-binding</keyword>
<dbReference type="Gene3D" id="3.90.190.20">
    <property type="entry name" value="Mur ligase, C-terminal domain"/>
    <property type="match status" value="1"/>
</dbReference>
<evidence type="ECO:0000256" key="2">
    <source>
        <dbReference type="ARBA" id="ARBA00022598"/>
    </source>
</evidence>
<feature type="binding site" evidence="10">
    <location>
        <begin position="114"/>
        <end position="120"/>
    </location>
    <ligand>
        <name>ATP</name>
        <dbReference type="ChEBI" id="CHEBI:30616"/>
    </ligand>
</feature>
<dbReference type="SUPFAM" id="SSF53244">
    <property type="entry name" value="MurD-like peptide ligases, peptide-binding domain"/>
    <property type="match status" value="1"/>
</dbReference>
<dbReference type="PANTHER" id="PTHR43024">
    <property type="entry name" value="UDP-N-ACETYLMURAMOYL-TRIPEPTIDE--D-ALANYL-D-ALANINE LIGASE"/>
    <property type="match status" value="1"/>
</dbReference>
<dbReference type="InterPro" id="IPR036615">
    <property type="entry name" value="Mur_ligase_C_dom_sf"/>
</dbReference>
<dbReference type="HAMAP" id="MF_02019">
    <property type="entry name" value="MurF"/>
    <property type="match status" value="1"/>
</dbReference>
<dbReference type="InterPro" id="IPR051046">
    <property type="entry name" value="MurCDEF_CellWall_CoF430Synth"/>
</dbReference>
<sequence length="453" mass="50285">MSVNIELVKEISLNYRGMVNETIVIDHVFIDSRNEVVNGLFIPIVGERFDGHSFIKDALKKGAVASLWEEGKSLPEDLDKNFPIFYVKDTLKALEDLAKKYLQLVAPKVIGVTGSNGKTSTKDLIDAVLSTTFKTHKTAGNYNNHIGLPLTILAMPNDCEVAILEMGMNHFGEISFLSKIAEPNLAIITNIGESHIEQLGSREGISKAKLEIVDGLRKDGILIIDGDEPLLNFTQNFKILKCGYDDHNDFQITNVGQTADETNFMINDKHTFKLRLLGKHNIKNSTYAIAVGKYLGLNEHTIQIGLASCVLTGMRMEKKQGVNGSTIINDAYNSSPTSMKAAIETIKQLENFNKRILVLGDMYELGKDEEMLHRSVADAISTPITHVFTIGELGKWIAEALLEQNNDKIEISSYKHKDELKENLLPLLDHGSIVLIKASRGMKLETIAKDLYS</sequence>
<feature type="domain" description="Mur ligase C-terminal" evidence="13">
    <location>
        <begin position="314"/>
        <end position="440"/>
    </location>
</feature>
<comment type="subcellular location">
    <subcellularLocation>
        <location evidence="10 11">Cytoplasm</location>
    </subcellularLocation>
</comment>
<accession>A0A1S2M790</accession>
<keyword evidence="7 10" id="KW-0573">Peptidoglycan synthesis</keyword>
<comment type="catalytic activity">
    <reaction evidence="10 11">
        <text>D-alanyl-D-alanine + UDP-N-acetyl-alpha-D-muramoyl-L-alanyl-gamma-D-glutamyl-meso-2,6-diaminopimelate + ATP = UDP-N-acetyl-alpha-D-muramoyl-L-alanyl-gamma-D-glutamyl-meso-2,6-diaminopimeloyl-D-alanyl-D-alanine + ADP + phosphate + H(+)</text>
        <dbReference type="Rhea" id="RHEA:28374"/>
        <dbReference type="ChEBI" id="CHEBI:15378"/>
        <dbReference type="ChEBI" id="CHEBI:30616"/>
        <dbReference type="ChEBI" id="CHEBI:43474"/>
        <dbReference type="ChEBI" id="CHEBI:57822"/>
        <dbReference type="ChEBI" id="CHEBI:61386"/>
        <dbReference type="ChEBI" id="CHEBI:83905"/>
        <dbReference type="ChEBI" id="CHEBI:456216"/>
        <dbReference type="EC" id="6.3.2.10"/>
    </reaction>
</comment>
<dbReference type="SUPFAM" id="SSF53623">
    <property type="entry name" value="MurD-like peptide ligases, catalytic domain"/>
    <property type="match status" value="1"/>
</dbReference>
<dbReference type="GO" id="GO:0047480">
    <property type="term" value="F:UDP-N-acetylmuramoyl-tripeptide-D-alanyl-D-alanine ligase activity"/>
    <property type="evidence" value="ECO:0007669"/>
    <property type="project" value="UniProtKB-UniRule"/>
</dbReference>
<evidence type="ECO:0000256" key="5">
    <source>
        <dbReference type="ARBA" id="ARBA00022840"/>
    </source>
</evidence>
<dbReference type="GO" id="GO:0009252">
    <property type="term" value="P:peptidoglycan biosynthetic process"/>
    <property type="evidence" value="ECO:0007669"/>
    <property type="project" value="UniProtKB-UniRule"/>
</dbReference>
<dbReference type="EMBL" id="LQXD01000068">
    <property type="protein sequence ID" value="OIJ20609.1"/>
    <property type="molecule type" value="Genomic_DNA"/>
</dbReference>
<dbReference type="GO" id="GO:0051301">
    <property type="term" value="P:cell division"/>
    <property type="evidence" value="ECO:0007669"/>
    <property type="project" value="UniProtKB-KW"/>
</dbReference>
<organism evidence="15">
    <name type="scientific">Anaerobacillus isosaccharinicus</name>
    <dbReference type="NCBI Taxonomy" id="1532552"/>
    <lineage>
        <taxon>Bacteria</taxon>
        <taxon>Bacillati</taxon>
        <taxon>Bacillota</taxon>
        <taxon>Bacilli</taxon>
        <taxon>Bacillales</taxon>
        <taxon>Bacillaceae</taxon>
        <taxon>Anaerobacillus</taxon>
    </lineage>
</organism>
<evidence type="ECO:0000259" key="13">
    <source>
        <dbReference type="Pfam" id="PF02875"/>
    </source>
</evidence>
<dbReference type="GO" id="GO:0005737">
    <property type="term" value="C:cytoplasm"/>
    <property type="evidence" value="ECO:0007669"/>
    <property type="project" value="UniProtKB-SubCell"/>
</dbReference>
<dbReference type="InterPro" id="IPR013221">
    <property type="entry name" value="Mur_ligase_cen"/>
</dbReference>
<dbReference type="UniPathway" id="UPA00219"/>
<keyword evidence="8 10" id="KW-0131">Cell cycle</keyword>
<dbReference type="PANTHER" id="PTHR43024:SF1">
    <property type="entry name" value="UDP-N-ACETYLMURAMOYL-TRIPEPTIDE--D-ALANYL-D-ALANINE LIGASE"/>
    <property type="match status" value="1"/>
</dbReference>
<dbReference type="GO" id="GO:0008360">
    <property type="term" value="P:regulation of cell shape"/>
    <property type="evidence" value="ECO:0007669"/>
    <property type="project" value="UniProtKB-KW"/>
</dbReference>
<dbReference type="InterPro" id="IPR036565">
    <property type="entry name" value="Mur-like_cat_sf"/>
</dbReference>
<comment type="function">
    <text evidence="10 11">Involved in cell wall formation. Catalyzes the final step in the synthesis of UDP-N-acetylmuramoyl-pentapeptide, the precursor of murein.</text>
</comment>
<dbReference type="NCBIfam" id="TIGR01143">
    <property type="entry name" value="murF"/>
    <property type="match status" value="1"/>
</dbReference>
<keyword evidence="9 10" id="KW-0961">Cell wall biogenesis/degradation</keyword>
<name>A0A1S2M790_9BACI</name>
<evidence type="ECO:0000259" key="12">
    <source>
        <dbReference type="Pfam" id="PF01225"/>
    </source>
</evidence>
<reference evidence="15" key="1">
    <citation type="submission" date="2016-10" db="EMBL/GenBank/DDBJ databases">
        <title>Draft genome sequences of four alkaliphilic bacteria belonging to the Anaerobacillus genus.</title>
        <authorList>
            <person name="Bassil N.M."/>
            <person name="Lloyd J.R."/>
        </authorList>
    </citation>
    <scope>NUCLEOTIDE SEQUENCE [LARGE SCALE GENOMIC DNA]</scope>
    <source>
        <strain evidence="15">NB2006</strain>
    </source>
</reference>
<dbReference type="Gene3D" id="3.40.1190.10">
    <property type="entry name" value="Mur-like, catalytic domain"/>
    <property type="match status" value="1"/>
</dbReference>
<keyword evidence="4 10" id="KW-0547">Nucleotide-binding</keyword>
<dbReference type="InterPro" id="IPR004101">
    <property type="entry name" value="Mur_ligase_C"/>
</dbReference>
<evidence type="ECO:0000259" key="14">
    <source>
        <dbReference type="Pfam" id="PF08245"/>
    </source>
</evidence>
<evidence type="ECO:0000256" key="9">
    <source>
        <dbReference type="ARBA" id="ARBA00023316"/>
    </source>
</evidence>
<proteinExistence type="inferred from homology"/>
<evidence type="ECO:0000256" key="8">
    <source>
        <dbReference type="ARBA" id="ARBA00023306"/>
    </source>
</evidence>
<dbReference type="InterPro" id="IPR005863">
    <property type="entry name" value="UDP-N-AcMur_synth"/>
</dbReference>
<dbReference type="RefSeq" id="WP_071316546.1">
    <property type="nucleotide sequence ID" value="NZ_CP063356.2"/>
</dbReference>
<keyword evidence="6 10" id="KW-0133">Cell shape</keyword>
<evidence type="ECO:0000256" key="6">
    <source>
        <dbReference type="ARBA" id="ARBA00022960"/>
    </source>
</evidence>
<keyword evidence="3 10" id="KW-0132">Cell division</keyword>
<dbReference type="InterPro" id="IPR035911">
    <property type="entry name" value="MurE/MurF_N"/>
</dbReference>
<dbReference type="InterPro" id="IPR000713">
    <property type="entry name" value="Mur_ligase_N"/>
</dbReference>
<dbReference type="GO" id="GO:0071555">
    <property type="term" value="P:cell wall organization"/>
    <property type="evidence" value="ECO:0007669"/>
    <property type="project" value="UniProtKB-KW"/>
</dbReference>
<dbReference type="Pfam" id="PF01225">
    <property type="entry name" value="Mur_ligase"/>
    <property type="match status" value="1"/>
</dbReference>
<evidence type="ECO:0000256" key="1">
    <source>
        <dbReference type="ARBA" id="ARBA00022490"/>
    </source>
</evidence>
<protein>
    <recommendedName>
        <fullName evidence="10 11">UDP-N-acetylmuramoyl-tripeptide--D-alanyl-D-alanine ligase</fullName>
        <ecNumber evidence="10 11">6.3.2.10</ecNumber>
    </recommendedName>
    <alternativeName>
        <fullName evidence="10">D-alanyl-D-alanine-adding enzyme</fullName>
    </alternativeName>
</protein>
<comment type="caution">
    <text evidence="15">The sequence shown here is derived from an EMBL/GenBank/DDBJ whole genome shotgun (WGS) entry which is preliminary data.</text>
</comment>
<feature type="domain" description="Mur ligase central" evidence="14">
    <location>
        <begin position="112"/>
        <end position="291"/>
    </location>
</feature>
<evidence type="ECO:0000256" key="11">
    <source>
        <dbReference type="RuleBase" id="RU004136"/>
    </source>
</evidence>
<keyword evidence="2 10" id="KW-0436">Ligase</keyword>
<comment type="similarity">
    <text evidence="10">Belongs to the MurCDEF family. MurF subfamily.</text>
</comment>
<comment type="pathway">
    <text evidence="10 11">Cell wall biogenesis; peptidoglycan biosynthesis.</text>
</comment>
<dbReference type="EC" id="6.3.2.10" evidence="10 11"/>
<dbReference type="Gene3D" id="3.40.1390.10">
    <property type="entry name" value="MurE/MurF, N-terminal domain"/>
    <property type="match status" value="1"/>
</dbReference>
<dbReference type="GO" id="GO:0005524">
    <property type="term" value="F:ATP binding"/>
    <property type="evidence" value="ECO:0007669"/>
    <property type="project" value="UniProtKB-UniRule"/>
</dbReference>
<dbReference type="SUPFAM" id="SSF63418">
    <property type="entry name" value="MurE/MurF N-terminal domain"/>
    <property type="match status" value="1"/>
</dbReference>
<evidence type="ECO:0000256" key="4">
    <source>
        <dbReference type="ARBA" id="ARBA00022741"/>
    </source>
</evidence>
<dbReference type="Pfam" id="PF02875">
    <property type="entry name" value="Mur_ligase_C"/>
    <property type="match status" value="1"/>
</dbReference>
<dbReference type="GO" id="GO:0008766">
    <property type="term" value="F:UDP-N-acetylmuramoylalanyl-D-glutamyl-2,6-diaminopimelate-D-alanyl-D-alanine ligase activity"/>
    <property type="evidence" value="ECO:0007669"/>
    <property type="project" value="RHEA"/>
</dbReference>